<organism evidence="2">
    <name type="scientific">marine metagenome</name>
    <dbReference type="NCBI Taxonomy" id="408172"/>
    <lineage>
        <taxon>unclassified sequences</taxon>
        <taxon>metagenomes</taxon>
        <taxon>ecological metagenomes</taxon>
    </lineage>
</organism>
<reference evidence="2" key="1">
    <citation type="submission" date="2018-05" db="EMBL/GenBank/DDBJ databases">
        <authorList>
            <person name="Lanie J.A."/>
            <person name="Ng W.-L."/>
            <person name="Kazmierczak K.M."/>
            <person name="Andrzejewski T.M."/>
            <person name="Davidsen T.M."/>
            <person name="Wayne K.J."/>
            <person name="Tettelin H."/>
            <person name="Glass J.I."/>
            <person name="Rusch D."/>
            <person name="Podicherti R."/>
            <person name="Tsui H.-C.T."/>
            <person name="Winkler M.E."/>
        </authorList>
    </citation>
    <scope>NUCLEOTIDE SEQUENCE</scope>
</reference>
<dbReference type="EMBL" id="UINC01190949">
    <property type="protein sequence ID" value="SVE05344.1"/>
    <property type="molecule type" value="Genomic_DNA"/>
</dbReference>
<sequence length="227" mass="26345">MQCGVGDYSCNLAKSLAACAEIQIGVLTSVFDSNESESESEREGLEVFPIMKSWGLAETLKVIKIIRYWSPDIVHIQYPTEEYRDGLLEWFLPMISFLMRRKVVQTWHEGYSRRNVPKLLLKAFVPGRLVVVRPQYKEKLLPVLRWALRNKRFVFIRNASVFPKIALGEQEKDILRRQYLRTQKRLILFLGFVYPHKGVELLFEIADPALDQIVIAGKIMDEGGDYH</sequence>
<protein>
    <recommendedName>
        <fullName evidence="1">Glycosyltransferase subfamily 4-like N-terminal domain-containing protein</fullName>
    </recommendedName>
</protein>
<accession>A0A383ACE4</accession>
<dbReference type="AlphaFoldDB" id="A0A383ACE4"/>
<dbReference type="SUPFAM" id="SSF53756">
    <property type="entry name" value="UDP-Glycosyltransferase/glycogen phosphorylase"/>
    <property type="match status" value="1"/>
</dbReference>
<feature type="non-terminal residue" evidence="2">
    <location>
        <position position="227"/>
    </location>
</feature>
<feature type="non-terminal residue" evidence="2">
    <location>
        <position position="1"/>
    </location>
</feature>
<evidence type="ECO:0000259" key="1">
    <source>
        <dbReference type="Pfam" id="PF13439"/>
    </source>
</evidence>
<feature type="domain" description="Glycosyltransferase subfamily 4-like N-terminal" evidence="1">
    <location>
        <begin position="4"/>
        <end position="149"/>
    </location>
</feature>
<dbReference type="Gene3D" id="3.40.50.2000">
    <property type="entry name" value="Glycogen Phosphorylase B"/>
    <property type="match status" value="2"/>
</dbReference>
<gene>
    <name evidence="2" type="ORF">METZ01_LOCUS458198</name>
</gene>
<name>A0A383ACE4_9ZZZZ</name>
<evidence type="ECO:0000313" key="2">
    <source>
        <dbReference type="EMBL" id="SVE05344.1"/>
    </source>
</evidence>
<dbReference type="InterPro" id="IPR028098">
    <property type="entry name" value="Glyco_trans_4-like_N"/>
</dbReference>
<proteinExistence type="predicted"/>
<dbReference type="Pfam" id="PF13439">
    <property type="entry name" value="Glyco_transf_4"/>
    <property type="match status" value="1"/>
</dbReference>